<keyword evidence="5" id="KW-0732">Signal</keyword>
<evidence type="ECO:0000256" key="4">
    <source>
        <dbReference type="ARBA" id="ARBA00022702"/>
    </source>
</evidence>
<keyword evidence="6" id="KW-1015">Disulfide bond</keyword>
<dbReference type="SUPFAM" id="SSF111423">
    <property type="entry name" value="Resistin"/>
    <property type="match status" value="1"/>
</dbReference>
<dbReference type="Ensembl" id="ENSCPBT00000013162.1">
    <property type="protein sequence ID" value="ENSCPBP00000010961.1"/>
    <property type="gene ID" value="ENSCPBG00000008400.1"/>
</dbReference>
<dbReference type="GeneTree" id="ENSGT00960000187251"/>
<dbReference type="Gene3D" id="2.60.40.4230">
    <property type="entry name" value="Resistin head domain"/>
    <property type="match status" value="1"/>
</dbReference>
<dbReference type="InterPro" id="IPR036262">
    <property type="entry name" value="Resistin-like_sf"/>
</dbReference>
<evidence type="ECO:0000256" key="2">
    <source>
        <dbReference type="ARBA" id="ARBA00007258"/>
    </source>
</evidence>
<proteinExistence type="inferred from homology"/>
<keyword evidence="9" id="KW-1185">Reference proteome</keyword>
<dbReference type="GO" id="GO:0005615">
    <property type="term" value="C:extracellular space"/>
    <property type="evidence" value="ECO:0007669"/>
    <property type="project" value="TreeGrafter"/>
</dbReference>
<dbReference type="PANTHER" id="PTHR21101">
    <property type="entry name" value="RESISTIN"/>
    <property type="match status" value="1"/>
</dbReference>
<evidence type="ECO:0000256" key="1">
    <source>
        <dbReference type="ARBA" id="ARBA00004613"/>
    </source>
</evidence>
<evidence type="ECO:0000256" key="6">
    <source>
        <dbReference type="ARBA" id="ARBA00023157"/>
    </source>
</evidence>
<evidence type="ECO:0000256" key="5">
    <source>
        <dbReference type="ARBA" id="ARBA00022729"/>
    </source>
</evidence>
<protein>
    <recommendedName>
        <fullName evidence="10">Resistin</fullName>
    </recommendedName>
</protein>
<keyword evidence="4" id="KW-0372">Hormone</keyword>
<name>A0A8C3FQ47_CHRPI</name>
<organism evidence="8 9">
    <name type="scientific">Chrysemys picta bellii</name>
    <name type="common">Western painted turtle</name>
    <name type="synonym">Emys bellii</name>
    <dbReference type="NCBI Taxonomy" id="8478"/>
    <lineage>
        <taxon>Eukaryota</taxon>
        <taxon>Metazoa</taxon>
        <taxon>Chordata</taxon>
        <taxon>Craniata</taxon>
        <taxon>Vertebrata</taxon>
        <taxon>Euteleostomi</taxon>
        <taxon>Archelosauria</taxon>
        <taxon>Testudinata</taxon>
        <taxon>Testudines</taxon>
        <taxon>Cryptodira</taxon>
        <taxon>Durocryptodira</taxon>
        <taxon>Testudinoidea</taxon>
        <taxon>Emydidae</taxon>
        <taxon>Chrysemys</taxon>
    </lineage>
</organism>
<accession>A0A8C3FQ47</accession>
<dbReference type="InterPro" id="IPR009714">
    <property type="entry name" value="RELM"/>
</dbReference>
<evidence type="ECO:0000313" key="8">
    <source>
        <dbReference type="Ensembl" id="ENSCPBP00000010961.1"/>
    </source>
</evidence>
<dbReference type="PANTHER" id="PTHR21101:SF12">
    <property type="entry name" value="RESISTIN"/>
    <property type="match status" value="1"/>
</dbReference>
<dbReference type="GO" id="GO:0005179">
    <property type="term" value="F:hormone activity"/>
    <property type="evidence" value="ECO:0007669"/>
    <property type="project" value="UniProtKB-KW"/>
</dbReference>
<evidence type="ECO:0000256" key="3">
    <source>
        <dbReference type="ARBA" id="ARBA00022525"/>
    </source>
</evidence>
<evidence type="ECO:0008006" key="10">
    <source>
        <dbReference type="Google" id="ProtNLM"/>
    </source>
</evidence>
<evidence type="ECO:0000256" key="7">
    <source>
        <dbReference type="SAM" id="MobiDB-lite"/>
    </source>
</evidence>
<dbReference type="Pfam" id="PF06954">
    <property type="entry name" value="Resistin"/>
    <property type="match status" value="1"/>
</dbReference>
<reference evidence="8" key="2">
    <citation type="submission" date="2025-09" db="UniProtKB">
        <authorList>
            <consortium name="Ensembl"/>
        </authorList>
    </citation>
    <scope>IDENTIFICATION</scope>
</reference>
<evidence type="ECO:0000313" key="9">
    <source>
        <dbReference type="Proteomes" id="UP000694380"/>
    </source>
</evidence>
<dbReference type="Proteomes" id="UP000694380">
    <property type="component" value="Unplaced"/>
</dbReference>
<comment type="similarity">
    <text evidence="2">Belongs to the resistin/FIZZ family.</text>
</comment>
<sequence>AGYNSASCLAVSSTLAKAKLLCNRPMPWVLGRRREQGTSLPPMTPISPPAASLTHLPHPPTGYKPTGCACGMGCGSWDIRTDSTCHCQCSGIDWTAARCCKIGL</sequence>
<feature type="region of interest" description="Disordered" evidence="7">
    <location>
        <begin position="34"/>
        <end position="55"/>
    </location>
</feature>
<keyword evidence="3" id="KW-0964">Secreted</keyword>
<reference evidence="8" key="1">
    <citation type="submission" date="2025-08" db="UniProtKB">
        <authorList>
            <consortium name="Ensembl"/>
        </authorList>
    </citation>
    <scope>IDENTIFICATION</scope>
</reference>
<comment type="subcellular location">
    <subcellularLocation>
        <location evidence="1">Secreted</location>
    </subcellularLocation>
</comment>
<dbReference type="AlphaFoldDB" id="A0A8C3FQ47"/>